<sequence>SSHKSGKACVVAITQTEWKRRRLLPVETLNKLTDDDNDVAYPVTAYVDQKGSDPNDKVSTGSDCDISEENYEDAGPRRATSKPADNGDLDCSEAVRSSWVVRGVDLIKDLNCIRLPTNPSISNPLQLDRAINHIYLFEMRDSTSSLYAAVGSKLWEAATDSLLDLGEKAIQFSLLSLQEAEDSVISNAGGNKNVRRLLTALFSSGFLWGDQYYNEAELINNLEKEFPLRKNGVKPTLQMPKVAGMITFKG</sequence>
<reference evidence="2" key="1">
    <citation type="journal article" date="2020" name="Fungal Divers.">
        <title>Resolving the Mortierellaceae phylogeny through synthesis of multi-gene phylogenetics and phylogenomics.</title>
        <authorList>
            <person name="Vandepol N."/>
            <person name="Liber J."/>
            <person name="Desiro A."/>
            <person name="Na H."/>
            <person name="Kennedy M."/>
            <person name="Barry K."/>
            <person name="Grigoriev I.V."/>
            <person name="Miller A.N."/>
            <person name="O'Donnell K."/>
            <person name="Stajich J.E."/>
            <person name="Bonito G."/>
        </authorList>
    </citation>
    <scope>NUCLEOTIDE SEQUENCE</scope>
    <source>
        <strain evidence="2">KOD1015</strain>
    </source>
</reference>
<feature type="non-terminal residue" evidence="2">
    <location>
        <position position="1"/>
    </location>
</feature>
<dbReference type="AlphaFoldDB" id="A0A9P6G1G3"/>
<organism evidence="2 3">
    <name type="scientific">Lunasporangiospora selenospora</name>
    <dbReference type="NCBI Taxonomy" id="979761"/>
    <lineage>
        <taxon>Eukaryota</taxon>
        <taxon>Fungi</taxon>
        <taxon>Fungi incertae sedis</taxon>
        <taxon>Mucoromycota</taxon>
        <taxon>Mortierellomycotina</taxon>
        <taxon>Mortierellomycetes</taxon>
        <taxon>Mortierellales</taxon>
        <taxon>Mortierellaceae</taxon>
        <taxon>Lunasporangiospora</taxon>
    </lineage>
</organism>
<accession>A0A9P6G1G3</accession>
<keyword evidence="3" id="KW-1185">Reference proteome</keyword>
<evidence type="ECO:0000313" key="3">
    <source>
        <dbReference type="Proteomes" id="UP000780801"/>
    </source>
</evidence>
<dbReference type="Proteomes" id="UP000780801">
    <property type="component" value="Unassembled WGS sequence"/>
</dbReference>
<proteinExistence type="predicted"/>
<protein>
    <submittedName>
        <fullName evidence="2">Uncharacterized protein</fullName>
    </submittedName>
</protein>
<name>A0A9P6G1G3_9FUNG</name>
<dbReference type="EMBL" id="JAABOA010000259">
    <property type="protein sequence ID" value="KAF9585076.1"/>
    <property type="molecule type" value="Genomic_DNA"/>
</dbReference>
<comment type="caution">
    <text evidence="2">The sequence shown here is derived from an EMBL/GenBank/DDBJ whole genome shotgun (WGS) entry which is preliminary data.</text>
</comment>
<evidence type="ECO:0000313" key="2">
    <source>
        <dbReference type="EMBL" id="KAF9585076.1"/>
    </source>
</evidence>
<feature type="region of interest" description="Disordered" evidence="1">
    <location>
        <begin position="46"/>
        <end position="88"/>
    </location>
</feature>
<dbReference type="OrthoDB" id="2399314at2759"/>
<evidence type="ECO:0000256" key="1">
    <source>
        <dbReference type="SAM" id="MobiDB-lite"/>
    </source>
</evidence>
<gene>
    <name evidence="2" type="ORF">BGW38_003984</name>
</gene>